<dbReference type="InterPro" id="IPR014746">
    <property type="entry name" value="Gln_synth/guanido_kin_cat_dom"/>
</dbReference>
<dbReference type="InterPro" id="IPR004414">
    <property type="entry name" value="GatE"/>
</dbReference>
<dbReference type="GO" id="GO:0005737">
    <property type="term" value="C:cytoplasm"/>
    <property type="evidence" value="ECO:0007669"/>
    <property type="project" value="InterPro"/>
</dbReference>
<dbReference type="GO" id="GO:0004812">
    <property type="term" value="F:aminoacyl-tRNA ligase activity"/>
    <property type="evidence" value="ECO:0007669"/>
    <property type="project" value="InterPro"/>
</dbReference>
<feature type="domain" description="Aspartyl/Glutamyl-tRNA(Gln) amidotransferase subunit B/E catalytic" evidence="5">
    <location>
        <begin position="38"/>
        <end position="475"/>
    </location>
</feature>
<comment type="caution">
    <text evidence="6">The sequence shown here is derived from an EMBL/GenBank/DDBJ whole genome shotgun (WGS) entry which is preliminary data.</text>
</comment>
<protein>
    <submittedName>
        <fullName evidence="6">Glutamyl-tRNA(Gln) amidotransferase subunit E</fullName>
    </submittedName>
</protein>
<evidence type="ECO:0000259" key="5">
    <source>
        <dbReference type="Pfam" id="PF02934"/>
    </source>
</evidence>
<dbReference type="Proteomes" id="UP000233618">
    <property type="component" value="Unassembled WGS sequence"/>
</dbReference>
<evidence type="ECO:0000313" key="6">
    <source>
        <dbReference type="EMBL" id="PKQ66755.1"/>
    </source>
</evidence>
<keyword evidence="1" id="KW-0436">Ligase</keyword>
<dbReference type="PANTHER" id="PTHR11659:SF2">
    <property type="entry name" value="GLUTAMYL-TRNA(GLN) AMIDOTRANSFERASE SUBUNIT E"/>
    <property type="match status" value="1"/>
</dbReference>
<dbReference type="RefSeq" id="WP_101309601.1">
    <property type="nucleotide sequence ID" value="NZ_MVDE01000012.1"/>
</dbReference>
<reference evidence="6 7" key="1">
    <citation type="journal article" date="2017" name="Front. Microbiol.">
        <title>Labilibaculum manganireducens gen. nov., sp. nov. and Labilibaculum filiforme sp. nov., Novel Bacteroidetes Isolated from Subsurface Sediments of the Baltic Sea.</title>
        <authorList>
            <person name="Vandieken V."/>
            <person name="Marshall I.P."/>
            <person name="Niemann H."/>
            <person name="Engelen B."/>
            <person name="Cypionka H."/>
        </authorList>
    </citation>
    <scope>NUCLEOTIDE SEQUENCE [LARGE SCALE GENOMIC DNA]</scope>
    <source>
        <strain evidence="6 7">59.10-2M</strain>
    </source>
</reference>
<organism evidence="6 7">
    <name type="scientific">Labilibaculum manganireducens</name>
    <dbReference type="NCBI Taxonomy" id="1940525"/>
    <lineage>
        <taxon>Bacteria</taxon>
        <taxon>Pseudomonadati</taxon>
        <taxon>Bacteroidota</taxon>
        <taxon>Bacteroidia</taxon>
        <taxon>Marinilabiliales</taxon>
        <taxon>Marinifilaceae</taxon>
        <taxon>Labilibaculum</taxon>
    </lineage>
</organism>
<dbReference type="PANTHER" id="PTHR11659">
    <property type="entry name" value="GLUTAMYL-TRNA GLN AMIDOTRANSFERASE SUBUNIT B MITOCHONDRIAL AND PROKARYOTIC PET112-RELATED"/>
    <property type="match status" value="1"/>
</dbReference>
<evidence type="ECO:0000256" key="4">
    <source>
        <dbReference type="ARBA" id="ARBA00022917"/>
    </source>
</evidence>
<name>A0A2N3I8Z5_9BACT</name>
<keyword evidence="6" id="KW-0808">Transferase</keyword>
<evidence type="ECO:0000256" key="1">
    <source>
        <dbReference type="ARBA" id="ARBA00022598"/>
    </source>
</evidence>
<dbReference type="GO" id="GO:0070681">
    <property type="term" value="P:glutaminyl-tRNAGln biosynthesis via transamidation"/>
    <property type="evidence" value="ECO:0007669"/>
    <property type="project" value="TreeGrafter"/>
</dbReference>
<keyword evidence="3" id="KW-0067">ATP-binding</keyword>
<evidence type="ECO:0000256" key="2">
    <source>
        <dbReference type="ARBA" id="ARBA00022741"/>
    </source>
</evidence>
<dbReference type="GO" id="GO:0005524">
    <property type="term" value="F:ATP binding"/>
    <property type="evidence" value="ECO:0007669"/>
    <property type="project" value="UniProtKB-KW"/>
</dbReference>
<dbReference type="Gene3D" id="3.30.1360.30">
    <property type="entry name" value="GAD-like domain"/>
    <property type="match status" value="1"/>
</dbReference>
<dbReference type="GO" id="GO:0016740">
    <property type="term" value="F:transferase activity"/>
    <property type="evidence" value="ECO:0007669"/>
    <property type="project" value="UniProtKB-KW"/>
</dbReference>
<sequence>MNTIFTPNKNYLQTKEQIGYVPRQQATEDDYRRIGFMSGLEVHQQLDTKEKLFCHCPCGVFHKNGAYDAEIIRHMRPAMSELGGYDGTALMEFKTRKNIIYRINNETACTYEIDDTPPFRINQEALGIALRISLLCKLNIVGEVHITRKQYLDGSIPTGFQRTAILGVNGQIQISNKKVNLIQLSIEEDSCREISDIGHERYYKTDRLGTPLIETVTAPELNTPNELREAAEYIRFLNRSTGLVRTGMGAGREDVNVSCKGGSRVEIKGVAHNKWIPELSHNEAFRQWALLNIKKLLIERIQKEDWCIFTQELDYHDYNFTYAPLIECKEKEHQIIAVNLPEFKGLLSHFTQPGQNFANEIAQRLKVIACIEHPNLVHSEQEEELLSKEDFGKILAKLGSNSNDAQLVIWGAKEDIPTAIETIKERCKMVFDGVPNETRKSLPDGTTIFERVLPGADRMYPDTDSAPIPLSDEYINNLGKDLPNDICERINQMNEWGVPKDSHHFILSKDLYPIIKEIADRFQFDPKSTAIFFGHTYKNIIGKYSIHPEFNYRKLVGLFKFIHDQELHPNIARYLFPILYQNPSMDFASMLISLKFKKRSLAELIAPIDFLEEKFKDLHPSENSENASHWIMGQLHRQAIGNIELRELRINIDKRLN</sequence>
<gene>
    <name evidence="6" type="ORF">BZG01_09480</name>
</gene>
<dbReference type="AlphaFoldDB" id="A0A2N3I8Z5"/>
<dbReference type="SUPFAM" id="SSF55261">
    <property type="entry name" value="GAD domain-like"/>
    <property type="match status" value="1"/>
</dbReference>
<dbReference type="GO" id="GO:0050567">
    <property type="term" value="F:glutaminyl-tRNA synthase (glutamine-hydrolyzing) activity"/>
    <property type="evidence" value="ECO:0007669"/>
    <property type="project" value="TreeGrafter"/>
</dbReference>
<dbReference type="InterPro" id="IPR004115">
    <property type="entry name" value="GAD-like_sf"/>
</dbReference>
<accession>A0A2N3I8Z5</accession>
<keyword evidence="4" id="KW-0648">Protein biosynthesis</keyword>
<dbReference type="NCBIfam" id="TIGR00134">
    <property type="entry name" value="gatE_arch"/>
    <property type="match status" value="1"/>
</dbReference>
<dbReference type="SUPFAM" id="SSF55931">
    <property type="entry name" value="Glutamine synthetase/guanido kinase"/>
    <property type="match status" value="1"/>
</dbReference>
<dbReference type="GO" id="GO:0006412">
    <property type="term" value="P:translation"/>
    <property type="evidence" value="ECO:0007669"/>
    <property type="project" value="UniProtKB-KW"/>
</dbReference>
<dbReference type="InterPro" id="IPR017959">
    <property type="entry name" value="Asn/Gln-tRNA_amidoTrfase_suB/E"/>
</dbReference>
<dbReference type="EMBL" id="MVDE01000012">
    <property type="protein sequence ID" value="PKQ66755.1"/>
    <property type="molecule type" value="Genomic_DNA"/>
</dbReference>
<evidence type="ECO:0000256" key="3">
    <source>
        <dbReference type="ARBA" id="ARBA00022840"/>
    </source>
</evidence>
<keyword evidence="2" id="KW-0547">Nucleotide-binding</keyword>
<dbReference type="InterPro" id="IPR006075">
    <property type="entry name" value="Asn/Gln-tRNA_Trfase_suB/E_cat"/>
</dbReference>
<dbReference type="Pfam" id="PF02934">
    <property type="entry name" value="GatB_N"/>
    <property type="match status" value="1"/>
</dbReference>
<proteinExistence type="predicted"/>
<evidence type="ECO:0000313" key="7">
    <source>
        <dbReference type="Proteomes" id="UP000233618"/>
    </source>
</evidence>
<keyword evidence="7" id="KW-1185">Reference proteome</keyword>